<dbReference type="Pfam" id="PF07690">
    <property type="entry name" value="MFS_1"/>
    <property type="match status" value="1"/>
</dbReference>
<dbReference type="GeneID" id="54282366"/>
<feature type="transmembrane region" description="Helical" evidence="7">
    <location>
        <begin position="375"/>
        <end position="399"/>
    </location>
</feature>
<evidence type="ECO:0000256" key="6">
    <source>
        <dbReference type="SAM" id="MobiDB-lite"/>
    </source>
</evidence>
<organism evidence="9 10">
    <name type="scientific">Aaosphaeria arxii CBS 175.79</name>
    <dbReference type="NCBI Taxonomy" id="1450172"/>
    <lineage>
        <taxon>Eukaryota</taxon>
        <taxon>Fungi</taxon>
        <taxon>Dikarya</taxon>
        <taxon>Ascomycota</taxon>
        <taxon>Pezizomycotina</taxon>
        <taxon>Dothideomycetes</taxon>
        <taxon>Pleosporomycetidae</taxon>
        <taxon>Pleosporales</taxon>
        <taxon>Pleosporales incertae sedis</taxon>
        <taxon>Aaosphaeria</taxon>
    </lineage>
</organism>
<evidence type="ECO:0000313" key="9">
    <source>
        <dbReference type="EMBL" id="KAF2020249.1"/>
    </source>
</evidence>
<feature type="transmembrane region" description="Helical" evidence="7">
    <location>
        <begin position="178"/>
        <end position="204"/>
    </location>
</feature>
<dbReference type="InterPro" id="IPR036259">
    <property type="entry name" value="MFS_trans_sf"/>
</dbReference>
<evidence type="ECO:0000256" key="3">
    <source>
        <dbReference type="ARBA" id="ARBA00022692"/>
    </source>
</evidence>
<evidence type="ECO:0000256" key="2">
    <source>
        <dbReference type="ARBA" id="ARBA00007520"/>
    </source>
</evidence>
<feature type="transmembrane region" description="Helical" evidence="7">
    <location>
        <begin position="298"/>
        <end position="320"/>
    </location>
</feature>
<reference evidence="9" key="1">
    <citation type="journal article" date="2020" name="Stud. Mycol.">
        <title>101 Dothideomycetes genomes: a test case for predicting lifestyles and emergence of pathogens.</title>
        <authorList>
            <person name="Haridas S."/>
            <person name="Albert R."/>
            <person name="Binder M."/>
            <person name="Bloem J."/>
            <person name="Labutti K."/>
            <person name="Salamov A."/>
            <person name="Andreopoulos B."/>
            <person name="Baker S."/>
            <person name="Barry K."/>
            <person name="Bills G."/>
            <person name="Bluhm B."/>
            <person name="Cannon C."/>
            <person name="Castanera R."/>
            <person name="Culley D."/>
            <person name="Daum C."/>
            <person name="Ezra D."/>
            <person name="Gonzalez J."/>
            <person name="Henrissat B."/>
            <person name="Kuo A."/>
            <person name="Liang C."/>
            <person name="Lipzen A."/>
            <person name="Lutzoni F."/>
            <person name="Magnuson J."/>
            <person name="Mondo S."/>
            <person name="Nolan M."/>
            <person name="Ohm R."/>
            <person name="Pangilinan J."/>
            <person name="Park H.-J."/>
            <person name="Ramirez L."/>
            <person name="Alfaro M."/>
            <person name="Sun H."/>
            <person name="Tritt A."/>
            <person name="Yoshinaga Y."/>
            <person name="Zwiers L.-H."/>
            <person name="Turgeon B."/>
            <person name="Goodwin S."/>
            <person name="Spatafora J."/>
            <person name="Crous P."/>
            <person name="Grigoriev I."/>
        </authorList>
    </citation>
    <scope>NUCLEOTIDE SEQUENCE</scope>
    <source>
        <strain evidence="9">CBS 175.79</strain>
    </source>
</reference>
<dbReference type="AlphaFoldDB" id="A0A6A5Y4R2"/>
<evidence type="ECO:0000256" key="1">
    <source>
        <dbReference type="ARBA" id="ARBA00004141"/>
    </source>
</evidence>
<keyword evidence="10" id="KW-1185">Reference proteome</keyword>
<feature type="region of interest" description="Disordered" evidence="6">
    <location>
        <begin position="1"/>
        <end position="103"/>
    </location>
</feature>
<dbReference type="PANTHER" id="PTHR23501">
    <property type="entry name" value="MAJOR FACILITATOR SUPERFAMILY"/>
    <property type="match status" value="1"/>
</dbReference>
<accession>A0A6A5Y4R2</accession>
<dbReference type="Proteomes" id="UP000799778">
    <property type="component" value="Unassembled WGS sequence"/>
</dbReference>
<feature type="transmembrane region" description="Helical" evidence="7">
    <location>
        <begin position="266"/>
        <end position="286"/>
    </location>
</feature>
<sequence length="620" mass="65680">MEEGKQMRSSSNAITEATPRRSYLSTTPSSPNSASVDSITTTTSPEKAKVAQLRPSSFPDSSISESLSASTTNDQLKSNDRREPAQPSDDSFASTPTGEHASTRPSLSVLFCFAALTLSIFLVALDSVIIPTALPTISASFSIPDSLYAWIGSSYLLTNAASIPFWAKLSDIFGRKPIILIANAIFLVGSIVCAVSINATMLVAGRSVQGLGGGGVVVLVHVCVADMFSIRIRSFYLGIVGAAWAVASALGPVLGGVFAEKLDWRWCFYVNLPIVSGAIIILYFTLHLQESSTPLIAGLLSMDWAGCVAIVTATIFFLVGLQLGGESTYAKPLVICLIVFGCLAYVAFPFTQYFTEKRSGSPIMPLRIFKDVSNLSALAVCACDALVFNSVAYFLPLYFQIVLNESPSTTGLLMLAVAIPLALVSFISGIIMGKTNRYLEVLQGGLAIMTLGVGLLISLSIKRDLGKIIGFLVVIGIGFGPNFQAPILALQARIQGKDMASGVAAFNFVRMVSGAIGVVVGQVVFQLLIKPHYGDFLVSGVSAEFASRLAGGKAINEAGAVATLPDYQRDVVRKAMLSALRGSWIFYTAVSGAGLLVSFGIARQRLSEETENKSSEGEKA</sequence>
<protein>
    <submittedName>
        <fullName evidence="9">MFS general substrate transporter</fullName>
    </submittedName>
</protein>
<feature type="transmembrane region" description="Helical" evidence="7">
    <location>
        <begin position="444"/>
        <end position="462"/>
    </location>
</feature>
<keyword evidence="4 7" id="KW-1133">Transmembrane helix</keyword>
<feature type="compositionally biased region" description="Polar residues" evidence="6">
    <location>
        <begin position="23"/>
        <end position="45"/>
    </location>
</feature>
<dbReference type="PROSITE" id="PS50850">
    <property type="entry name" value="MFS"/>
    <property type="match status" value="1"/>
</dbReference>
<proteinExistence type="inferred from homology"/>
<feature type="transmembrane region" description="Helical" evidence="7">
    <location>
        <begin position="584"/>
        <end position="602"/>
    </location>
</feature>
<feature type="transmembrane region" description="Helical" evidence="7">
    <location>
        <begin position="235"/>
        <end position="254"/>
    </location>
</feature>
<dbReference type="InterPro" id="IPR011701">
    <property type="entry name" value="MFS"/>
</dbReference>
<dbReference type="SUPFAM" id="SSF103473">
    <property type="entry name" value="MFS general substrate transporter"/>
    <property type="match status" value="1"/>
</dbReference>
<name>A0A6A5Y4R2_9PLEO</name>
<gene>
    <name evidence="9" type="ORF">BU24DRAFT_387507</name>
</gene>
<evidence type="ECO:0000256" key="5">
    <source>
        <dbReference type="ARBA" id="ARBA00023136"/>
    </source>
</evidence>
<evidence type="ECO:0000259" key="8">
    <source>
        <dbReference type="PROSITE" id="PS50850"/>
    </source>
</evidence>
<comment type="subcellular location">
    <subcellularLocation>
        <location evidence="1">Membrane</location>
        <topology evidence="1">Multi-pass membrane protein</topology>
    </subcellularLocation>
</comment>
<feature type="domain" description="Major facilitator superfamily (MFS) profile" evidence="8">
    <location>
        <begin position="112"/>
        <end position="606"/>
    </location>
</feature>
<comment type="similarity">
    <text evidence="2">Belongs to the major facilitator superfamily. TCR/Tet family.</text>
</comment>
<dbReference type="GO" id="GO:0005886">
    <property type="term" value="C:plasma membrane"/>
    <property type="evidence" value="ECO:0007669"/>
    <property type="project" value="TreeGrafter"/>
</dbReference>
<keyword evidence="3 7" id="KW-0812">Transmembrane</keyword>
<feature type="transmembrane region" description="Helical" evidence="7">
    <location>
        <begin position="332"/>
        <end position="354"/>
    </location>
</feature>
<dbReference type="PRINTS" id="PR01036">
    <property type="entry name" value="TCRTETB"/>
</dbReference>
<evidence type="ECO:0000256" key="4">
    <source>
        <dbReference type="ARBA" id="ARBA00022989"/>
    </source>
</evidence>
<keyword evidence="5 7" id="KW-0472">Membrane</keyword>
<evidence type="ECO:0000313" key="10">
    <source>
        <dbReference type="Proteomes" id="UP000799778"/>
    </source>
</evidence>
<dbReference type="GO" id="GO:0022857">
    <property type="term" value="F:transmembrane transporter activity"/>
    <property type="evidence" value="ECO:0007669"/>
    <property type="project" value="InterPro"/>
</dbReference>
<feature type="compositionally biased region" description="Polar residues" evidence="6">
    <location>
        <begin position="88"/>
        <end position="97"/>
    </location>
</feature>
<dbReference type="RefSeq" id="XP_033388588.1">
    <property type="nucleotide sequence ID" value="XM_033524969.1"/>
</dbReference>
<dbReference type="OrthoDB" id="10021397at2759"/>
<dbReference type="InterPro" id="IPR020846">
    <property type="entry name" value="MFS_dom"/>
</dbReference>
<evidence type="ECO:0000256" key="7">
    <source>
        <dbReference type="SAM" id="Phobius"/>
    </source>
</evidence>
<feature type="transmembrane region" description="Helical" evidence="7">
    <location>
        <begin position="411"/>
        <end position="432"/>
    </location>
</feature>
<dbReference type="PANTHER" id="PTHR23501:SF102">
    <property type="entry name" value="DRUG TRANSPORTER, PUTATIVE (AFU_ORTHOLOGUE AFUA_3G08530)-RELATED"/>
    <property type="match status" value="1"/>
</dbReference>
<dbReference type="Gene3D" id="1.20.1250.20">
    <property type="entry name" value="MFS general substrate transporter like domains"/>
    <property type="match status" value="1"/>
</dbReference>
<feature type="transmembrane region" description="Helical" evidence="7">
    <location>
        <begin position="146"/>
        <end position="166"/>
    </location>
</feature>
<feature type="transmembrane region" description="Helical" evidence="7">
    <location>
        <begin position="109"/>
        <end position="134"/>
    </location>
</feature>
<feature type="transmembrane region" description="Helical" evidence="7">
    <location>
        <begin position="210"/>
        <end position="228"/>
    </location>
</feature>
<dbReference type="EMBL" id="ML978067">
    <property type="protein sequence ID" value="KAF2020249.1"/>
    <property type="molecule type" value="Genomic_DNA"/>
</dbReference>
<feature type="transmembrane region" description="Helical" evidence="7">
    <location>
        <begin position="502"/>
        <end position="529"/>
    </location>
</feature>
<feature type="compositionally biased region" description="Low complexity" evidence="6">
    <location>
        <begin position="56"/>
        <end position="70"/>
    </location>
</feature>
<dbReference type="Gene3D" id="1.20.1720.10">
    <property type="entry name" value="Multidrug resistance protein D"/>
    <property type="match status" value="1"/>
</dbReference>
<feature type="transmembrane region" description="Helical" evidence="7">
    <location>
        <begin position="468"/>
        <end position="490"/>
    </location>
</feature>